<organism evidence="1 2">
    <name type="scientific">Acidilobus saccharovorans (strain DSM 16705 / JCM 18335 / VKM B-2471 / 345-15)</name>
    <dbReference type="NCBI Taxonomy" id="666510"/>
    <lineage>
        <taxon>Archaea</taxon>
        <taxon>Thermoproteota</taxon>
        <taxon>Thermoprotei</taxon>
        <taxon>Acidilobales</taxon>
        <taxon>Acidilobaceae</taxon>
        <taxon>Acidilobus</taxon>
    </lineage>
</organism>
<dbReference type="HOGENOM" id="CLU_1003258_0_0_2"/>
<evidence type="ECO:0000313" key="1">
    <source>
        <dbReference type="EMBL" id="ADL19419.1"/>
    </source>
</evidence>
<keyword evidence="2" id="KW-1185">Reference proteome</keyword>
<dbReference type="STRING" id="666510.ASAC_1014"/>
<sequence>MRGLLSTVKRSLMLTLSAPIKPGAVHRLMPDSDFERRLYEVVEVVPYIDEAYKRSQLVAEGRLSSKDLGLGAIIGKALRSAFDASGELPLVGLWSAAVVAGAVEGYSESANLKMPDNLKVVTTRLLYGSSLYDVEAFIESLSDVGDSDLLQFLENNGISPSNVQLRAPTLGDLFEIAQGLDRGFMINAKGVEQLIGLVKLFDEVKGVIAGIVKVYMQLASEVVKGSGIALTSRSLDPGLLLKLDKALVQDRATLNRVLGGVFLTSYIYGTTKGLAI</sequence>
<dbReference type="eggNOG" id="arCOG04238">
    <property type="taxonomic scope" value="Archaea"/>
</dbReference>
<proteinExistence type="predicted"/>
<gene>
    <name evidence="1" type="ordered locus">ASAC_1014</name>
</gene>
<dbReference type="AlphaFoldDB" id="D9Q281"/>
<name>D9Q281_ACIS3</name>
<evidence type="ECO:0000313" key="2">
    <source>
        <dbReference type="Proteomes" id="UP000000346"/>
    </source>
</evidence>
<dbReference type="EMBL" id="CP001742">
    <property type="protein sequence ID" value="ADL19419.1"/>
    <property type="molecule type" value="Genomic_DNA"/>
</dbReference>
<accession>D9Q281</accession>
<protein>
    <submittedName>
        <fullName evidence="1">Uncharacterized protein</fullName>
    </submittedName>
</protein>
<reference evidence="1 2" key="1">
    <citation type="journal article" date="2010" name="Appl. Environ. Microbiol.">
        <title>The genome sequence of the crenarchaeon Acidilobus saccharovorans supports a new order, Acidilobales, and suggests an important ecological role in terrestrial acidic hot springs.</title>
        <authorList>
            <person name="Mardanov A.V."/>
            <person name="Svetlitchnyi V.A."/>
            <person name="Beletsky A.V."/>
            <person name="Prokofeva M.I."/>
            <person name="Bonch-Osmolovskaya E.A."/>
            <person name="Ravin N.V."/>
            <person name="Skryabin K.G."/>
        </authorList>
    </citation>
    <scope>NUCLEOTIDE SEQUENCE [LARGE SCALE GENOMIC DNA]</scope>
    <source>
        <strain evidence="2">DSM 16705 / JCM 18335 / VKM B-2471 / 345-15</strain>
    </source>
</reference>
<dbReference type="Proteomes" id="UP000000346">
    <property type="component" value="Chromosome"/>
</dbReference>
<dbReference type="KEGG" id="asc:ASAC_1014"/>
<dbReference type="InParanoid" id="D9Q281"/>